<evidence type="ECO:0000313" key="14">
    <source>
        <dbReference type="EMBL" id="QPG50617.1"/>
    </source>
</evidence>
<keyword evidence="15" id="KW-0808">Transferase</keyword>
<evidence type="ECO:0000313" key="22">
    <source>
        <dbReference type="Proteomes" id="UP000273194"/>
    </source>
</evidence>
<evidence type="ECO:0000313" key="8">
    <source>
        <dbReference type="EMBL" id="AZF70719.1"/>
    </source>
</evidence>
<dbReference type="EMBL" id="CP033240">
    <property type="protein sequence ID" value="AZF81177.1"/>
    <property type="molecule type" value="Genomic_DNA"/>
</dbReference>
<evidence type="ECO:0000313" key="23">
    <source>
        <dbReference type="Proteomes" id="UP000273443"/>
    </source>
</evidence>
<dbReference type="Proteomes" id="UP000282269">
    <property type="component" value="Chromosome"/>
</dbReference>
<dbReference type="Gene3D" id="3.90.550.10">
    <property type="entry name" value="Spore Coat Polysaccharide Biosynthesis Protein SpsA, Chain A"/>
    <property type="match status" value="1"/>
</dbReference>
<dbReference type="Proteomes" id="UP000033085">
    <property type="component" value="Chromosome"/>
</dbReference>
<evidence type="ECO:0000313" key="4">
    <source>
        <dbReference type="EMBL" id="AKA73630.1"/>
    </source>
</evidence>
<dbReference type="EMBL" id="CP033241">
    <property type="protein sequence ID" value="AZF83815.1"/>
    <property type="molecule type" value="Genomic_DNA"/>
</dbReference>
<evidence type="ECO:0000313" key="17">
    <source>
        <dbReference type="Proteomes" id="UP000033085"/>
    </source>
</evidence>
<dbReference type="GeneID" id="44129291"/>
<organism evidence="6 18">
    <name type="scientific">Saccharolobus solfataricus</name>
    <name type="common">Sulfolobus solfataricus</name>
    <dbReference type="NCBI Taxonomy" id="2287"/>
    <lineage>
        <taxon>Archaea</taxon>
        <taxon>Thermoproteota</taxon>
        <taxon>Thermoprotei</taxon>
        <taxon>Sulfolobales</taxon>
        <taxon>Sulfolobaceae</taxon>
        <taxon>Saccharolobus</taxon>
    </lineage>
</organism>
<reference evidence="16 17" key="1">
    <citation type="journal article" date="2015" name="Genome Announc.">
        <title>Complete Genome Sequence of Sulfolobus solfataricus Strain 98/2 and Evolved Derivatives.</title>
        <authorList>
            <person name="McCarthy S."/>
            <person name="Gradnigo J."/>
            <person name="Johnson T."/>
            <person name="Payne S."/>
            <person name="Lipzen A."/>
            <person name="Martin J."/>
            <person name="Schackwitz W."/>
            <person name="Moriyama E."/>
            <person name="Blum P."/>
        </authorList>
    </citation>
    <scope>NUCLEOTIDE SEQUENCE [LARGE SCALE GENOMIC DNA]</scope>
    <source>
        <strain evidence="16">98/2 SULC</strain>
        <strain evidence="4">SARC-B</strain>
        <strain evidence="5">SARC-C</strain>
        <strain evidence="6 18">SULA</strain>
        <strain evidence="17">SULB</strain>
    </source>
</reference>
<evidence type="ECO:0000313" key="25">
    <source>
        <dbReference type="Proteomes" id="UP000278715"/>
    </source>
</evidence>
<dbReference type="EMBL" id="CP033235">
    <property type="protein sequence ID" value="AZF68099.1"/>
    <property type="molecule type" value="Genomic_DNA"/>
</dbReference>
<name>A0A0E3KC87_SACSO</name>
<reference evidence="14 27" key="6">
    <citation type="journal article" date="2020" name="Nat. Commun.">
        <title>The structures of two archaeal type IV pili illuminate evolutionary relationships.</title>
        <authorList>
            <person name="Wang F."/>
            <person name="Baquero D.P."/>
            <person name="Su Z."/>
            <person name="Beltran L.C."/>
            <person name="Prangishvili D."/>
            <person name="Krupovic M."/>
            <person name="Egelman E.H."/>
        </authorList>
    </citation>
    <scope>NUCLEOTIDE SEQUENCE [LARGE SCALE GENOMIC DNA]</scope>
    <source>
        <strain evidence="14 27">POZ149</strain>
    </source>
</reference>
<dbReference type="Proteomes" id="UP000278715">
    <property type="component" value="Chromosome"/>
</dbReference>
<dbReference type="InterPro" id="IPR056729">
    <property type="entry name" value="GMPPB_C"/>
</dbReference>
<dbReference type="Proteomes" id="UP000033106">
    <property type="component" value="Chromosome"/>
</dbReference>
<evidence type="ECO:0000313" key="26">
    <source>
        <dbReference type="Proteomes" id="UP000282269"/>
    </source>
</evidence>
<evidence type="ECO:0000313" key="19">
    <source>
        <dbReference type="Proteomes" id="UP000076770"/>
    </source>
</evidence>
<evidence type="ECO:0000313" key="21">
    <source>
        <dbReference type="Proteomes" id="UP000269431"/>
    </source>
</evidence>
<dbReference type="KEGG" id="ssoa:SULA_1336"/>
<comment type="similarity">
    <text evidence="1">Belongs to the transferase hexapeptide repeat family.</text>
</comment>
<evidence type="ECO:0000259" key="2">
    <source>
        <dbReference type="Pfam" id="PF00483"/>
    </source>
</evidence>
<dbReference type="EMBL" id="CP033236">
    <property type="protein sequence ID" value="AZF70719.1"/>
    <property type="molecule type" value="Genomic_DNA"/>
</dbReference>
<feature type="domain" description="Mannose-1-phosphate guanyltransferase C-terminal" evidence="3">
    <location>
        <begin position="250"/>
        <end position="358"/>
    </location>
</feature>
<dbReference type="AlphaFoldDB" id="A0A0E3KC87"/>
<evidence type="ECO:0000256" key="1">
    <source>
        <dbReference type="ARBA" id="ARBA00007274"/>
    </source>
</evidence>
<sequence length="361" mass="40519">MVSAIVLAGGYATRLRPLSLTKPKALFPILNKPILGYILESLINSDVSDIYLSLRVMADKIIDYLKDTSMLDKVKIEVESEPLGDAGPLKLISQKYNLDDDVLVIYGDIYSEINIKSLLDFYYKKSCDAVVVGTEVEDPRRYGVLYTENDVLVELIEKPKKPISNLINGGVYIFKKDLFKLVETPSSISKDFLPKLLRTKSISVYKYHGIWADIGVPDDYLRLNFEVLVQKYPKGYINSSAKVSEKSTLIPPYYIGSKNVIGEDAYITSNTILGNDVEIGKGTYISESILMNKVQVKEYTYISGSIIADKTKIGRWNHILDGSILGEEVITSDGVLINRRTIILPNKEVKEHVYDKGKIIL</sequence>
<dbReference type="KEGG" id="ssol:SULB_1337"/>
<dbReference type="Pfam" id="PF00483">
    <property type="entry name" value="NTP_transferase"/>
    <property type="match status" value="1"/>
</dbReference>
<evidence type="ECO:0000313" key="27">
    <source>
        <dbReference type="Proteomes" id="UP000594632"/>
    </source>
</evidence>
<keyword evidence="15" id="KW-0548">Nucleotidyltransferase</keyword>
<dbReference type="GO" id="GO:0016779">
    <property type="term" value="F:nucleotidyltransferase activity"/>
    <property type="evidence" value="ECO:0007669"/>
    <property type="project" value="UniProtKB-KW"/>
</dbReference>
<dbReference type="EMBL" id="CP033239">
    <property type="protein sequence ID" value="AZF78573.1"/>
    <property type="molecule type" value="Genomic_DNA"/>
</dbReference>
<dbReference type="Proteomes" id="UP000273443">
    <property type="component" value="Chromosome"/>
</dbReference>
<reference evidence="19" key="3">
    <citation type="submission" date="2016-04" db="EMBL/GenBank/DDBJ databases">
        <authorList>
            <person name="Shah S.A."/>
            <person name="Garrett R.A."/>
        </authorList>
    </citation>
    <scope>NUCLEOTIDE SEQUENCE [LARGE SCALE GENOMIC DNA]</scope>
    <source>
        <strain evidence="19">ATCC 35091 / DSM 1616 / JCM 8930 / NBRC 15331 / P1</strain>
    </source>
</reference>
<dbReference type="KEGG" id="ssof:SULC_1335"/>
<evidence type="ECO:0000313" key="11">
    <source>
        <dbReference type="EMBL" id="AZF78573.1"/>
    </source>
</evidence>
<dbReference type="EMBL" id="LT549890">
    <property type="protein sequence ID" value="SAI83854.1"/>
    <property type="molecule type" value="Genomic_DNA"/>
</dbReference>
<gene>
    <name evidence="14" type="ORF">HFC64_13100</name>
    <name evidence="15" type="ORF">SSOP1_0300</name>
    <name evidence="6" type="ORF">SULA_1336</name>
    <name evidence="4" type="ORF">SULB_1337</name>
    <name evidence="5" type="ORF">SULC_1335</name>
    <name evidence="7" type="ORF">SULG_06630</name>
    <name evidence="8" type="ORF">SULH_06630</name>
    <name evidence="9" type="ORF">SULI_06630</name>
    <name evidence="10" type="ORF">SULM_06630</name>
    <name evidence="11" type="ORF">SULN_06630</name>
    <name evidence="12" type="ORF">SULO_06640</name>
    <name evidence="13" type="ORF">SULZ_06875</name>
</gene>
<dbReference type="Pfam" id="PF25087">
    <property type="entry name" value="GMPPB_C"/>
    <property type="match status" value="1"/>
</dbReference>
<evidence type="ECO:0000313" key="9">
    <source>
        <dbReference type="EMBL" id="AZF73339.1"/>
    </source>
</evidence>
<protein>
    <submittedName>
        <fullName evidence="15">Mannose-1-phosphate guanylyltransferase</fullName>
    </submittedName>
    <submittedName>
        <fullName evidence="6">NDP-sugar synthase</fullName>
    </submittedName>
</protein>
<dbReference type="Proteomes" id="UP000275843">
    <property type="component" value="Chromosome"/>
</dbReference>
<dbReference type="PATRIC" id="fig|2287.6.peg.1385"/>
<reference evidence="15" key="2">
    <citation type="submission" date="2016-04" db="EMBL/GenBank/DDBJ databases">
        <authorList>
            <person name="Evans L.H."/>
            <person name="Alamgir A."/>
            <person name="Owens N."/>
            <person name="Weber N.D."/>
            <person name="Virtaneva K."/>
            <person name="Barbian K."/>
            <person name="Babar A."/>
            <person name="Rosenke K."/>
        </authorList>
    </citation>
    <scope>NUCLEOTIDE SEQUENCE</scope>
    <source>
        <strain evidence="15">P1</strain>
    </source>
</reference>
<evidence type="ECO:0000313" key="12">
    <source>
        <dbReference type="EMBL" id="AZF81177.1"/>
    </source>
</evidence>
<dbReference type="Proteomes" id="UP000594632">
    <property type="component" value="Chromosome"/>
</dbReference>
<evidence type="ECO:0000313" key="5">
    <source>
        <dbReference type="EMBL" id="AKA76327.1"/>
    </source>
</evidence>
<dbReference type="CDD" id="cd04181">
    <property type="entry name" value="NTP_transferase"/>
    <property type="match status" value="1"/>
</dbReference>
<evidence type="ECO:0000313" key="18">
    <source>
        <dbReference type="Proteomes" id="UP000033106"/>
    </source>
</evidence>
<dbReference type="EMBL" id="CP033237">
    <property type="protein sequence ID" value="AZF73339.1"/>
    <property type="molecule type" value="Genomic_DNA"/>
</dbReference>
<dbReference type="EMBL" id="CP050869">
    <property type="protein sequence ID" value="QPG50617.1"/>
    <property type="molecule type" value="Genomic_DNA"/>
</dbReference>
<dbReference type="Proteomes" id="UP000076770">
    <property type="component" value="Chromosome i"/>
</dbReference>
<dbReference type="EMBL" id="CP033238">
    <property type="protein sequence ID" value="AZF75963.1"/>
    <property type="molecule type" value="Genomic_DNA"/>
</dbReference>
<evidence type="ECO:0000313" key="15">
    <source>
        <dbReference type="EMBL" id="SAI83854.1"/>
    </source>
</evidence>
<dbReference type="GeneID" id="1455463"/>
<dbReference type="InterPro" id="IPR005835">
    <property type="entry name" value="NTP_transferase_dom"/>
</dbReference>
<dbReference type="Proteomes" id="UP000273194">
    <property type="component" value="Chromosome"/>
</dbReference>
<dbReference type="Proteomes" id="UP000267993">
    <property type="component" value="Chromosome"/>
</dbReference>
<dbReference type="EMBL" id="CP011056">
    <property type="protein sequence ID" value="AKA76327.1"/>
    <property type="molecule type" value="Genomic_DNA"/>
</dbReference>
<evidence type="ECO:0000313" key="10">
    <source>
        <dbReference type="EMBL" id="AZF75963.1"/>
    </source>
</evidence>
<evidence type="ECO:0000313" key="20">
    <source>
        <dbReference type="Proteomes" id="UP000267993"/>
    </source>
</evidence>
<reference evidence="6" key="5">
    <citation type="submission" date="2018-10" db="EMBL/GenBank/DDBJ databases">
        <authorList>
            <person name="McCarthy S."/>
            <person name="Gradnigo J."/>
            <person name="Johnson T."/>
            <person name="Payne S."/>
            <person name="Lipzen A."/>
            <person name="Schackwitz W."/>
            <person name="Martin J."/>
            <person name="Moriyama E."/>
            <person name="Blum P."/>
        </authorList>
    </citation>
    <scope>NUCLEOTIDE SEQUENCE</scope>
    <source>
        <strain evidence="4">SARC-B</strain>
        <strain evidence="5">SARC-C</strain>
        <strain evidence="6">SULA</strain>
    </source>
</reference>
<dbReference type="InterPro" id="IPR050486">
    <property type="entry name" value="Mannose-1P_guanyltransferase"/>
</dbReference>
<evidence type="ECO:0000259" key="3">
    <source>
        <dbReference type="Pfam" id="PF25087"/>
    </source>
</evidence>
<proteinExistence type="inferred from homology"/>
<dbReference type="Proteomes" id="UP000269431">
    <property type="component" value="Chromosome"/>
</dbReference>
<evidence type="ECO:0000313" key="13">
    <source>
        <dbReference type="EMBL" id="AZF83815.1"/>
    </source>
</evidence>
<reference evidence="20 21" key="4">
    <citation type="journal article" date="2018" name="Proc. Natl. Acad. Sci. U.S.A.">
        <title>Nonmutational mechanism of inheritance in the Archaeon Sulfolobus solfataricus.</title>
        <authorList>
            <person name="Payne S."/>
            <person name="McCarthy S."/>
            <person name="Johnson T."/>
            <person name="North E."/>
            <person name="Blum P."/>
        </authorList>
    </citation>
    <scope>NUCLEOTIDE SEQUENCE [LARGE SCALE GENOMIC DNA]</scope>
    <source>
        <strain evidence="8 20">SARC-H</strain>
        <strain evidence="9 24">SARC-I</strain>
        <strain evidence="11 25">SARC-N</strain>
        <strain evidence="12 26">SARC-O</strain>
        <strain evidence="13 21">SUL120</strain>
        <strain evidence="7 22">SULG</strain>
        <strain evidence="10 23">SULM</strain>
    </source>
</reference>
<evidence type="ECO:0000313" key="16">
    <source>
        <dbReference type="Proteomes" id="UP000033057"/>
    </source>
</evidence>
<evidence type="ECO:0000313" key="24">
    <source>
        <dbReference type="Proteomes" id="UP000275843"/>
    </source>
</evidence>
<dbReference type="PANTHER" id="PTHR22572">
    <property type="entry name" value="SUGAR-1-PHOSPHATE GUANYL TRANSFERASE"/>
    <property type="match status" value="1"/>
</dbReference>
<evidence type="ECO:0000313" key="6">
    <source>
        <dbReference type="EMBL" id="AKA79020.1"/>
    </source>
</evidence>
<dbReference type="SUPFAM" id="SSF53448">
    <property type="entry name" value="Nucleotide-diphospho-sugar transferases"/>
    <property type="match status" value="1"/>
</dbReference>
<dbReference type="EMBL" id="CP011057">
    <property type="protein sequence ID" value="AKA79020.1"/>
    <property type="molecule type" value="Genomic_DNA"/>
</dbReference>
<dbReference type="Gene3D" id="2.160.10.10">
    <property type="entry name" value="Hexapeptide repeat proteins"/>
    <property type="match status" value="1"/>
</dbReference>
<dbReference type="Proteomes" id="UP000033057">
    <property type="component" value="Chromosome"/>
</dbReference>
<dbReference type="InterPro" id="IPR029044">
    <property type="entry name" value="Nucleotide-diphossugar_trans"/>
</dbReference>
<accession>A0A0E3KC87</accession>
<evidence type="ECO:0000313" key="7">
    <source>
        <dbReference type="EMBL" id="AZF68099.1"/>
    </source>
</evidence>
<dbReference type="OMA" id="MPVPNWW"/>
<dbReference type="EMBL" id="CP011055">
    <property type="protein sequence ID" value="AKA73630.1"/>
    <property type="molecule type" value="Genomic_DNA"/>
</dbReference>
<dbReference type="RefSeq" id="WP_009990610.1">
    <property type="nucleotide sequence ID" value="NZ_CP011055.2"/>
</dbReference>
<dbReference type="OrthoDB" id="15372at2157"/>
<feature type="domain" description="Nucleotidyl transferase" evidence="2">
    <location>
        <begin position="4"/>
        <end position="226"/>
    </location>
</feature>